<feature type="region of interest" description="Disordered" evidence="1">
    <location>
        <begin position="1"/>
        <end position="74"/>
    </location>
</feature>
<evidence type="ECO:0000313" key="3">
    <source>
        <dbReference type="Proteomes" id="UP001292094"/>
    </source>
</evidence>
<feature type="compositionally biased region" description="Polar residues" evidence="1">
    <location>
        <begin position="31"/>
        <end position="53"/>
    </location>
</feature>
<keyword evidence="3" id="KW-1185">Reference proteome</keyword>
<gene>
    <name evidence="2" type="ORF">Pmani_011802</name>
</gene>
<feature type="compositionally biased region" description="Basic and acidic residues" evidence="1">
    <location>
        <begin position="17"/>
        <end position="30"/>
    </location>
</feature>
<evidence type="ECO:0000256" key="1">
    <source>
        <dbReference type="SAM" id="MobiDB-lite"/>
    </source>
</evidence>
<organism evidence="2 3">
    <name type="scientific">Petrolisthes manimaculis</name>
    <dbReference type="NCBI Taxonomy" id="1843537"/>
    <lineage>
        <taxon>Eukaryota</taxon>
        <taxon>Metazoa</taxon>
        <taxon>Ecdysozoa</taxon>
        <taxon>Arthropoda</taxon>
        <taxon>Crustacea</taxon>
        <taxon>Multicrustacea</taxon>
        <taxon>Malacostraca</taxon>
        <taxon>Eumalacostraca</taxon>
        <taxon>Eucarida</taxon>
        <taxon>Decapoda</taxon>
        <taxon>Pleocyemata</taxon>
        <taxon>Anomura</taxon>
        <taxon>Galatheoidea</taxon>
        <taxon>Porcellanidae</taxon>
        <taxon>Petrolisthes</taxon>
    </lineage>
</organism>
<feature type="compositionally biased region" description="Low complexity" evidence="1">
    <location>
        <begin position="54"/>
        <end position="70"/>
    </location>
</feature>
<accession>A0AAE1PYY4</accession>
<name>A0AAE1PYY4_9EUCA</name>
<proteinExistence type="predicted"/>
<dbReference type="EMBL" id="JAWZYT010000953">
    <property type="protein sequence ID" value="KAK4317094.1"/>
    <property type="molecule type" value="Genomic_DNA"/>
</dbReference>
<evidence type="ECO:0000313" key="2">
    <source>
        <dbReference type="EMBL" id="KAK4317094.1"/>
    </source>
</evidence>
<comment type="caution">
    <text evidence="2">The sequence shown here is derived from an EMBL/GenBank/DDBJ whole genome shotgun (WGS) entry which is preliminary data.</text>
</comment>
<protein>
    <submittedName>
        <fullName evidence="2">Uncharacterized protein</fullName>
    </submittedName>
</protein>
<dbReference type="Proteomes" id="UP001292094">
    <property type="component" value="Unassembled WGS sequence"/>
</dbReference>
<reference evidence="2" key="1">
    <citation type="submission" date="2023-11" db="EMBL/GenBank/DDBJ databases">
        <title>Genome assemblies of two species of porcelain crab, Petrolisthes cinctipes and Petrolisthes manimaculis (Anomura: Porcellanidae).</title>
        <authorList>
            <person name="Angst P."/>
        </authorList>
    </citation>
    <scope>NUCLEOTIDE SEQUENCE</scope>
    <source>
        <strain evidence="2">PB745_02</strain>
        <tissue evidence="2">Gill</tissue>
    </source>
</reference>
<sequence>MLGIRTEGCKNGGVMETEEKEKEKKVDGSKATHSIHSPLSFQPDSSYRSFTIGTTTPPSHPTTPSSSTDTRVSNKFPRTFMDEELKASDPTSLTLKLMAKVEE</sequence>
<dbReference type="AlphaFoldDB" id="A0AAE1PYY4"/>